<dbReference type="EMBL" id="JBEDUW010000001">
    <property type="protein sequence ID" value="KAK9950835.1"/>
    <property type="molecule type" value="Genomic_DNA"/>
</dbReference>
<organism evidence="2 3">
    <name type="scientific">Rubus argutus</name>
    <name type="common">Southern blackberry</name>
    <dbReference type="NCBI Taxonomy" id="59490"/>
    <lineage>
        <taxon>Eukaryota</taxon>
        <taxon>Viridiplantae</taxon>
        <taxon>Streptophyta</taxon>
        <taxon>Embryophyta</taxon>
        <taxon>Tracheophyta</taxon>
        <taxon>Spermatophyta</taxon>
        <taxon>Magnoliopsida</taxon>
        <taxon>eudicotyledons</taxon>
        <taxon>Gunneridae</taxon>
        <taxon>Pentapetalae</taxon>
        <taxon>rosids</taxon>
        <taxon>fabids</taxon>
        <taxon>Rosales</taxon>
        <taxon>Rosaceae</taxon>
        <taxon>Rosoideae</taxon>
        <taxon>Rosoideae incertae sedis</taxon>
        <taxon>Rubus</taxon>
    </lineage>
</organism>
<evidence type="ECO:0000256" key="1">
    <source>
        <dbReference type="SAM" id="MobiDB-lite"/>
    </source>
</evidence>
<protein>
    <submittedName>
        <fullName evidence="2">Uncharacterized protein</fullName>
    </submittedName>
</protein>
<accession>A0AAW1YPZ5</accession>
<name>A0AAW1YPZ5_RUBAR</name>
<comment type="caution">
    <text evidence="2">The sequence shown here is derived from an EMBL/GenBank/DDBJ whole genome shotgun (WGS) entry which is preliminary data.</text>
</comment>
<evidence type="ECO:0000313" key="2">
    <source>
        <dbReference type="EMBL" id="KAK9950835.1"/>
    </source>
</evidence>
<reference evidence="2 3" key="1">
    <citation type="journal article" date="2023" name="G3 (Bethesda)">
        <title>A chromosome-length genome assembly and annotation of blackberry (Rubus argutus, cv. 'Hillquist').</title>
        <authorList>
            <person name="Bruna T."/>
            <person name="Aryal R."/>
            <person name="Dudchenko O."/>
            <person name="Sargent D.J."/>
            <person name="Mead D."/>
            <person name="Buti M."/>
            <person name="Cavallini A."/>
            <person name="Hytonen T."/>
            <person name="Andres J."/>
            <person name="Pham M."/>
            <person name="Weisz D."/>
            <person name="Mascagni F."/>
            <person name="Usai G."/>
            <person name="Natali L."/>
            <person name="Bassil N."/>
            <person name="Fernandez G.E."/>
            <person name="Lomsadze A."/>
            <person name="Armour M."/>
            <person name="Olukolu B."/>
            <person name="Poorten T."/>
            <person name="Britton C."/>
            <person name="Davik J."/>
            <person name="Ashrafi H."/>
            <person name="Aiden E.L."/>
            <person name="Borodovsky M."/>
            <person name="Worthington M."/>
        </authorList>
    </citation>
    <scope>NUCLEOTIDE SEQUENCE [LARGE SCALE GENOMIC DNA]</scope>
    <source>
        <strain evidence="2">PI 553951</strain>
    </source>
</reference>
<gene>
    <name evidence="2" type="ORF">M0R45_006301</name>
</gene>
<proteinExistence type="predicted"/>
<sequence length="75" mass="7944">MRGGSDLNGPVPGGRPPESKEVLGRLLDLYLTSFAVTYYETQAVDPELPCRICAQPKSPRTSALELSACSTSTGS</sequence>
<evidence type="ECO:0000313" key="3">
    <source>
        <dbReference type="Proteomes" id="UP001457282"/>
    </source>
</evidence>
<dbReference type="AlphaFoldDB" id="A0AAW1YPZ5"/>
<dbReference type="Proteomes" id="UP001457282">
    <property type="component" value="Unassembled WGS sequence"/>
</dbReference>
<feature type="region of interest" description="Disordered" evidence="1">
    <location>
        <begin position="1"/>
        <end position="20"/>
    </location>
</feature>
<keyword evidence="3" id="KW-1185">Reference proteome</keyword>